<comment type="caution">
    <text evidence="12">The sequence shown here is derived from an EMBL/GenBank/DDBJ whole genome shotgun (WGS) entry which is preliminary data.</text>
</comment>
<evidence type="ECO:0000256" key="9">
    <source>
        <dbReference type="PROSITE-ProRule" id="PRU10141"/>
    </source>
</evidence>
<dbReference type="EMBL" id="BMFV01000005">
    <property type="protein sequence ID" value="GGH77567.1"/>
    <property type="molecule type" value="Genomic_DNA"/>
</dbReference>
<dbReference type="PROSITE" id="PS00107">
    <property type="entry name" value="PROTEIN_KINASE_ATP"/>
    <property type="match status" value="1"/>
</dbReference>
<keyword evidence="10" id="KW-0472">Membrane</keyword>
<evidence type="ECO:0000256" key="4">
    <source>
        <dbReference type="ARBA" id="ARBA00022741"/>
    </source>
</evidence>
<dbReference type="Gene3D" id="3.30.200.20">
    <property type="entry name" value="Phosphorylase Kinase, domain 1"/>
    <property type="match status" value="1"/>
</dbReference>
<feature type="binding site" evidence="9">
    <location>
        <position position="55"/>
    </location>
    <ligand>
        <name>ATP</name>
        <dbReference type="ChEBI" id="CHEBI:30616"/>
    </ligand>
</feature>
<dbReference type="Proteomes" id="UP000656813">
    <property type="component" value="Unassembled WGS sequence"/>
</dbReference>
<keyword evidence="3" id="KW-0808">Transferase</keyword>
<dbReference type="EC" id="2.7.11.1" evidence="1"/>
<proteinExistence type="predicted"/>
<comment type="catalytic activity">
    <reaction evidence="8">
        <text>L-seryl-[protein] + ATP = O-phospho-L-seryl-[protein] + ADP + H(+)</text>
        <dbReference type="Rhea" id="RHEA:17989"/>
        <dbReference type="Rhea" id="RHEA-COMP:9863"/>
        <dbReference type="Rhea" id="RHEA-COMP:11604"/>
        <dbReference type="ChEBI" id="CHEBI:15378"/>
        <dbReference type="ChEBI" id="CHEBI:29999"/>
        <dbReference type="ChEBI" id="CHEBI:30616"/>
        <dbReference type="ChEBI" id="CHEBI:83421"/>
        <dbReference type="ChEBI" id="CHEBI:456216"/>
        <dbReference type="EC" id="2.7.11.1"/>
    </reaction>
</comment>
<accession>A0A8J3ELS1</accession>
<keyword evidence="10" id="KW-1133">Transmembrane helix</keyword>
<dbReference type="PROSITE" id="PS00108">
    <property type="entry name" value="PROTEIN_KINASE_ST"/>
    <property type="match status" value="1"/>
</dbReference>
<dbReference type="Gene3D" id="1.10.510.10">
    <property type="entry name" value="Transferase(Phosphotransferase) domain 1"/>
    <property type="match status" value="1"/>
</dbReference>
<evidence type="ECO:0000256" key="5">
    <source>
        <dbReference type="ARBA" id="ARBA00022777"/>
    </source>
</evidence>
<keyword evidence="2" id="KW-0723">Serine/threonine-protein kinase</keyword>
<sequence>MGRVEGQRQAKEPLNGRYNIIKIIGSGGMSTVYLVEDSESDGKRWAIKASSVAAKGYNQLKGEAQILSELNHPHLPLIVDYFSSEDHRYFYLVQEYIEGKTLLQLHEESQEGLDYKDIVHYCLQISGVLDYLHRKKVIYKDLKPGNVMVTNTGEVKLIDFGTSRKFDERKLADTLQLGTVGFAAPEQFEKQQTDHRTDLFSLGAMMYFLLSNGKYVYTTQKPLNTLHRHLPKSLVSLVHDLIQLEPSRRCQTAKEVQERLKAIEEEKPKLLNKRLFVEYSLSLLWLMGVLVYILMNRT</sequence>
<evidence type="ECO:0000256" key="10">
    <source>
        <dbReference type="SAM" id="Phobius"/>
    </source>
</evidence>
<keyword evidence="4 9" id="KW-0547">Nucleotide-binding</keyword>
<dbReference type="InterPro" id="IPR008271">
    <property type="entry name" value="Ser/Thr_kinase_AS"/>
</dbReference>
<gene>
    <name evidence="12" type="ORF">GCM10007096_09650</name>
</gene>
<feature type="transmembrane region" description="Helical" evidence="10">
    <location>
        <begin position="276"/>
        <end position="295"/>
    </location>
</feature>
<dbReference type="InterPro" id="IPR017441">
    <property type="entry name" value="Protein_kinase_ATP_BS"/>
</dbReference>
<feature type="domain" description="Protein kinase" evidence="11">
    <location>
        <begin position="18"/>
        <end position="270"/>
    </location>
</feature>
<dbReference type="InterPro" id="IPR011009">
    <property type="entry name" value="Kinase-like_dom_sf"/>
</dbReference>
<reference evidence="12" key="1">
    <citation type="journal article" date="2014" name="Int. J. Syst. Evol. Microbiol.">
        <title>Complete genome sequence of Corynebacterium casei LMG S-19264T (=DSM 44701T), isolated from a smear-ripened cheese.</title>
        <authorList>
            <consortium name="US DOE Joint Genome Institute (JGI-PGF)"/>
            <person name="Walter F."/>
            <person name="Albersmeier A."/>
            <person name="Kalinowski J."/>
            <person name="Ruckert C."/>
        </authorList>
    </citation>
    <scope>NUCLEOTIDE SEQUENCE</scope>
    <source>
        <strain evidence="12">CGMCC 1.12777</strain>
    </source>
</reference>
<evidence type="ECO:0000256" key="6">
    <source>
        <dbReference type="ARBA" id="ARBA00022840"/>
    </source>
</evidence>
<dbReference type="RefSeq" id="WP_188496267.1">
    <property type="nucleotide sequence ID" value="NZ_BMFV01000005.1"/>
</dbReference>
<dbReference type="GO" id="GO:0005524">
    <property type="term" value="F:ATP binding"/>
    <property type="evidence" value="ECO:0007669"/>
    <property type="project" value="UniProtKB-UniRule"/>
</dbReference>
<keyword evidence="10" id="KW-0812">Transmembrane</keyword>
<dbReference type="SUPFAM" id="SSF56112">
    <property type="entry name" value="Protein kinase-like (PK-like)"/>
    <property type="match status" value="1"/>
</dbReference>
<evidence type="ECO:0000256" key="8">
    <source>
        <dbReference type="ARBA" id="ARBA00048679"/>
    </source>
</evidence>
<evidence type="ECO:0000256" key="1">
    <source>
        <dbReference type="ARBA" id="ARBA00012513"/>
    </source>
</evidence>
<evidence type="ECO:0000256" key="7">
    <source>
        <dbReference type="ARBA" id="ARBA00047899"/>
    </source>
</evidence>
<keyword evidence="6 9" id="KW-0067">ATP-binding</keyword>
<dbReference type="PROSITE" id="PS50011">
    <property type="entry name" value="PROTEIN_KINASE_DOM"/>
    <property type="match status" value="1"/>
</dbReference>
<dbReference type="AlphaFoldDB" id="A0A8J3ELS1"/>
<dbReference type="PANTHER" id="PTHR24363:SF0">
    <property type="entry name" value="SERINE_THREONINE KINASE LIKE DOMAIN CONTAINING 1"/>
    <property type="match status" value="1"/>
</dbReference>
<comment type="catalytic activity">
    <reaction evidence="7">
        <text>L-threonyl-[protein] + ATP = O-phospho-L-threonyl-[protein] + ADP + H(+)</text>
        <dbReference type="Rhea" id="RHEA:46608"/>
        <dbReference type="Rhea" id="RHEA-COMP:11060"/>
        <dbReference type="Rhea" id="RHEA-COMP:11605"/>
        <dbReference type="ChEBI" id="CHEBI:15378"/>
        <dbReference type="ChEBI" id="CHEBI:30013"/>
        <dbReference type="ChEBI" id="CHEBI:30616"/>
        <dbReference type="ChEBI" id="CHEBI:61977"/>
        <dbReference type="ChEBI" id="CHEBI:456216"/>
        <dbReference type="EC" id="2.7.11.1"/>
    </reaction>
</comment>
<reference evidence="12" key="2">
    <citation type="submission" date="2020-09" db="EMBL/GenBank/DDBJ databases">
        <authorList>
            <person name="Sun Q."/>
            <person name="Zhou Y."/>
        </authorList>
    </citation>
    <scope>NUCLEOTIDE SEQUENCE</scope>
    <source>
        <strain evidence="12">CGMCC 1.12777</strain>
    </source>
</reference>
<dbReference type="SMART" id="SM00220">
    <property type="entry name" value="S_TKc"/>
    <property type="match status" value="1"/>
</dbReference>
<evidence type="ECO:0000313" key="12">
    <source>
        <dbReference type="EMBL" id="GGH77567.1"/>
    </source>
</evidence>
<dbReference type="CDD" id="cd14014">
    <property type="entry name" value="STKc_PknB_like"/>
    <property type="match status" value="1"/>
</dbReference>
<evidence type="ECO:0000313" key="13">
    <source>
        <dbReference type="Proteomes" id="UP000656813"/>
    </source>
</evidence>
<evidence type="ECO:0000256" key="2">
    <source>
        <dbReference type="ARBA" id="ARBA00022527"/>
    </source>
</evidence>
<name>A0A8J3ELS1_9BACL</name>
<dbReference type="Pfam" id="PF00069">
    <property type="entry name" value="Pkinase"/>
    <property type="match status" value="1"/>
</dbReference>
<dbReference type="PANTHER" id="PTHR24363">
    <property type="entry name" value="SERINE/THREONINE PROTEIN KINASE"/>
    <property type="match status" value="1"/>
</dbReference>
<organism evidence="12 13">
    <name type="scientific">Pullulanibacillus pueri</name>
    <dbReference type="NCBI Taxonomy" id="1437324"/>
    <lineage>
        <taxon>Bacteria</taxon>
        <taxon>Bacillati</taxon>
        <taxon>Bacillota</taxon>
        <taxon>Bacilli</taxon>
        <taxon>Bacillales</taxon>
        <taxon>Sporolactobacillaceae</taxon>
        <taxon>Pullulanibacillus</taxon>
    </lineage>
</organism>
<protein>
    <recommendedName>
        <fullName evidence="1">non-specific serine/threonine protein kinase</fullName>
        <ecNumber evidence="1">2.7.11.1</ecNumber>
    </recommendedName>
</protein>
<evidence type="ECO:0000259" key="11">
    <source>
        <dbReference type="PROSITE" id="PS50011"/>
    </source>
</evidence>
<keyword evidence="5" id="KW-0418">Kinase</keyword>
<evidence type="ECO:0000256" key="3">
    <source>
        <dbReference type="ARBA" id="ARBA00022679"/>
    </source>
</evidence>
<keyword evidence="13" id="KW-1185">Reference proteome</keyword>
<dbReference type="GO" id="GO:0004674">
    <property type="term" value="F:protein serine/threonine kinase activity"/>
    <property type="evidence" value="ECO:0007669"/>
    <property type="project" value="UniProtKB-KW"/>
</dbReference>
<dbReference type="InterPro" id="IPR000719">
    <property type="entry name" value="Prot_kinase_dom"/>
</dbReference>